<keyword evidence="3" id="KW-1185">Reference proteome</keyword>
<accession>A0A1V9XJ68</accession>
<feature type="non-terminal residue" evidence="2">
    <location>
        <position position="107"/>
    </location>
</feature>
<dbReference type="Proteomes" id="UP000192247">
    <property type="component" value="Unassembled WGS sequence"/>
</dbReference>
<organism evidence="2 3">
    <name type="scientific">Tropilaelaps mercedesae</name>
    <dbReference type="NCBI Taxonomy" id="418985"/>
    <lineage>
        <taxon>Eukaryota</taxon>
        <taxon>Metazoa</taxon>
        <taxon>Ecdysozoa</taxon>
        <taxon>Arthropoda</taxon>
        <taxon>Chelicerata</taxon>
        <taxon>Arachnida</taxon>
        <taxon>Acari</taxon>
        <taxon>Parasitiformes</taxon>
        <taxon>Mesostigmata</taxon>
        <taxon>Gamasina</taxon>
        <taxon>Dermanyssoidea</taxon>
        <taxon>Laelapidae</taxon>
        <taxon>Tropilaelaps</taxon>
    </lineage>
</organism>
<name>A0A1V9XJ68_9ACAR</name>
<proteinExistence type="predicted"/>
<dbReference type="AlphaFoldDB" id="A0A1V9XJ68"/>
<feature type="region of interest" description="Disordered" evidence="1">
    <location>
        <begin position="79"/>
        <end position="107"/>
    </location>
</feature>
<evidence type="ECO:0000313" key="3">
    <source>
        <dbReference type="Proteomes" id="UP000192247"/>
    </source>
</evidence>
<sequence>MPGPSLEPGPKIGPKGRRVRCGVSWSDNHVSLDCKECGGYALTRPCLACDGQCASLWSRNLAASHDHRQAQWEGRCTLRRPANSISSQAPHEKRPKSLVTTETTTSL</sequence>
<gene>
    <name evidence="2" type="ORF">BIW11_09652</name>
</gene>
<evidence type="ECO:0000313" key="2">
    <source>
        <dbReference type="EMBL" id="OQR73557.1"/>
    </source>
</evidence>
<reference evidence="2 3" key="1">
    <citation type="journal article" date="2017" name="Gigascience">
        <title>Draft genome of the honey bee ectoparasitic mite, Tropilaelaps mercedesae, is shaped by the parasitic life history.</title>
        <authorList>
            <person name="Dong X."/>
            <person name="Armstrong S.D."/>
            <person name="Xia D."/>
            <person name="Makepeace B.L."/>
            <person name="Darby A.C."/>
            <person name="Kadowaki T."/>
        </authorList>
    </citation>
    <scope>NUCLEOTIDE SEQUENCE [LARGE SCALE GENOMIC DNA]</scope>
    <source>
        <strain evidence="2">Wuxi-XJTLU</strain>
    </source>
</reference>
<dbReference type="InParanoid" id="A0A1V9XJ68"/>
<comment type="caution">
    <text evidence="2">The sequence shown here is derived from an EMBL/GenBank/DDBJ whole genome shotgun (WGS) entry which is preliminary data.</text>
</comment>
<dbReference type="EMBL" id="MNPL01009722">
    <property type="protein sequence ID" value="OQR73557.1"/>
    <property type="molecule type" value="Genomic_DNA"/>
</dbReference>
<protein>
    <submittedName>
        <fullName evidence="2">Uncharacterized protein</fullName>
    </submittedName>
</protein>
<evidence type="ECO:0000256" key="1">
    <source>
        <dbReference type="SAM" id="MobiDB-lite"/>
    </source>
</evidence>
<feature type="compositionally biased region" description="Polar residues" evidence="1">
    <location>
        <begin position="98"/>
        <end position="107"/>
    </location>
</feature>
<dbReference type="OrthoDB" id="10062522at2759"/>